<protein>
    <submittedName>
        <fullName evidence="1">Uncharacterized protein</fullName>
    </submittedName>
</protein>
<keyword evidence="2" id="KW-1185">Reference proteome</keyword>
<accession>A0ACB7P3M5</accession>
<sequence>MDPLSVTASIAGIAGVCVQAGRFLDTLRTKFQNAHVTITALSSQCRAIKAGLSQLQTLVLQNHTIRDRPDVIVTLDTTLTGCLVVLTCFEDSLDKLCDEAALMESRRSLARKLWSRSRIVWNESEMKGYLSLLQGQQSAVAFLVQILHMNSIDEILEGVRNGKGLLERQATKAESLRYANPQLQIAESVLGSKNTADTIFRGGDTVAEGMEFQFDNAVVNSKAYRRVMAMAKEVVTKRSAERPGSIMNLENMSFDSKTQSPRPISPLPSPNLKSEGLQQPKPSSDTPAATSNREDPDVLHATHGVPTSLDVLKSQHSQSMAIYDVDYFDMRCQQLFKAVNQWVLRFSKFSDMRASRLSSDIKDERVLDRLDNSILDGSDVDTYLNDRVKRRDIFASMVMTMIWEYIFTRYLFGMGREQRLKLKTLEKQLSDIGPPATIHAWRATTLGLLSKRPVFQMQRDQDVLAVAESILETLSQILPPPSNLLDQIRGGAQSRTSNIYKAHLIYALEPL</sequence>
<dbReference type="Proteomes" id="UP000724584">
    <property type="component" value="Unassembled WGS sequence"/>
</dbReference>
<gene>
    <name evidence="1" type="ORF">F5144DRAFT_595451</name>
</gene>
<evidence type="ECO:0000313" key="2">
    <source>
        <dbReference type="Proteomes" id="UP000724584"/>
    </source>
</evidence>
<proteinExistence type="predicted"/>
<organism evidence="1 2">
    <name type="scientific">Chaetomium tenue</name>
    <dbReference type="NCBI Taxonomy" id="1854479"/>
    <lineage>
        <taxon>Eukaryota</taxon>
        <taxon>Fungi</taxon>
        <taxon>Dikarya</taxon>
        <taxon>Ascomycota</taxon>
        <taxon>Pezizomycotina</taxon>
        <taxon>Sordariomycetes</taxon>
        <taxon>Sordariomycetidae</taxon>
        <taxon>Sordariales</taxon>
        <taxon>Chaetomiaceae</taxon>
        <taxon>Chaetomium</taxon>
    </lineage>
</organism>
<comment type="caution">
    <text evidence="1">The sequence shown here is derived from an EMBL/GenBank/DDBJ whole genome shotgun (WGS) entry which is preliminary data.</text>
</comment>
<dbReference type="EMBL" id="JAGIZQ010000006">
    <property type="protein sequence ID" value="KAH6623241.1"/>
    <property type="molecule type" value="Genomic_DNA"/>
</dbReference>
<reference evidence="1 2" key="1">
    <citation type="journal article" date="2021" name="Nat. Commun.">
        <title>Genetic determinants of endophytism in the Arabidopsis root mycobiome.</title>
        <authorList>
            <person name="Mesny F."/>
            <person name="Miyauchi S."/>
            <person name="Thiergart T."/>
            <person name="Pickel B."/>
            <person name="Atanasova L."/>
            <person name="Karlsson M."/>
            <person name="Huettel B."/>
            <person name="Barry K.W."/>
            <person name="Haridas S."/>
            <person name="Chen C."/>
            <person name="Bauer D."/>
            <person name="Andreopoulos W."/>
            <person name="Pangilinan J."/>
            <person name="LaButti K."/>
            <person name="Riley R."/>
            <person name="Lipzen A."/>
            <person name="Clum A."/>
            <person name="Drula E."/>
            <person name="Henrissat B."/>
            <person name="Kohler A."/>
            <person name="Grigoriev I.V."/>
            <person name="Martin F.M."/>
            <person name="Hacquard S."/>
        </authorList>
    </citation>
    <scope>NUCLEOTIDE SEQUENCE [LARGE SCALE GENOMIC DNA]</scope>
    <source>
        <strain evidence="1 2">MPI-SDFR-AT-0079</strain>
    </source>
</reference>
<name>A0ACB7P3M5_9PEZI</name>
<evidence type="ECO:0000313" key="1">
    <source>
        <dbReference type="EMBL" id="KAH6623241.1"/>
    </source>
</evidence>